<dbReference type="STRING" id="1519643.SAMN06295933_2679"/>
<reference evidence="3" key="1">
    <citation type="submission" date="2017-04" db="EMBL/GenBank/DDBJ databases">
        <authorList>
            <person name="Varghese N."/>
            <person name="Submissions S."/>
        </authorList>
    </citation>
    <scope>NUCLEOTIDE SEQUENCE [LARGE SCALE GENOMIC DNA]</scope>
    <source>
        <strain evidence="3">K3S</strain>
    </source>
</reference>
<name>A0A1X7E5Q3_9BACT</name>
<evidence type="ECO:0000256" key="1">
    <source>
        <dbReference type="SAM" id="MobiDB-lite"/>
    </source>
</evidence>
<keyword evidence="3" id="KW-1185">Reference proteome</keyword>
<evidence type="ECO:0000313" key="2">
    <source>
        <dbReference type="EMBL" id="SMF27882.1"/>
    </source>
</evidence>
<dbReference type="AlphaFoldDB" id="A0A1X7E5Q3"/>
<sequence>MTQTASISSRNKKSFLKKAFKGFSTGNSSTIQASASSILSEPNYFHNGNAEDENFENISPNS</sequence>
<feature type="region of interest" description="Disordered" evidence="1">
    <location>
        <begin position="42"/>
        <end position="62"/>
    </location>
</feature>
<accession>A0A1X7E5Q3</accession>
<proteinExistence type="predicted"/>
<dbReference type="Proteomes" id="UP000192906">
    <property type="component" value="Unassembled WGS sequence"/>
</dbReference>
<dbReference type="EMBL" id="FWZU01000004">
    <property type="protein sequence ID" value="SMF27882.1"/>
    <property type="molecule type" value="Genomic_DNA"/>
</dbReference>
<evidence type="ECO:0000313" key="3">
    <source>
        <dbReference type="Proteomes" id="UP000192906"/>
    </source>
</evidence>
<organism evidence="2 3">
    <name type="scientific">Desulfovibrio gilichinskyi</name>
    <dbReference type="NCBI Taxonomy" id="1519643"/>
    <lineage>
        <taxon>Bacteria</taxon>
        <taxon>Pseudomonadati</taxon>
        <taxon>Thermodesulfobacteriota</taxon>
        <taxon>Desulfovibrionia</taxon>
        <taxon>Desulfovibrionales</taxon>
        <taxon>Desulfovibrionaceae</taxon>
        <taxon>Desulfovibrio</taxon>
    </lineage>
</organism>
<protein>
    <submittedName>
        <fullName evidence="2">Uncharacterized protein</fullName>
    </submittedName>
</protein>
<gene>
    <name evidence="2" type="ORF">SAMN06295933_2679</name>
</gene>